<protein>
    <submittedName>
        <fullName evidence="1">Amino acid transporter</fullName>
    </submittedName>
</protein>
<name>A0ACB8BGM7_9AGAM</name>
<reference evidence="1" key="1">
    <citation type="journal article" date="2021" name="New Phytol.">
        <title>Evolutionary innovations through gain and loss of genes in the ectomycorrhizal Boletales.</title>
        <authorList>
            <person name="Wu G."/>
            <person name="Miyauchi S."/>
            <person name="Morin E."/>
            <person name="Kuo A."/>
            <person name="Drula E."/>
            <person name="Varga T."/>
            <person name="Kohler A."/>
            <person name="Feng B."/>
            <person name="Cao Y."/>
            <person name="Lipzen A."/>
            <person name="Daum C."/>
            <person name="Hundley H."/>
            <person name="Pangilinan J."/>
            <person name="Johnson J."/>
            <person name="Barry K."/>
            <person name="LaButti K."/>
            <person name="Ng V."/>
            <person name="Ahrendt S."/>
            <person name="Min B."/>
            <person name="Choi I.G."/>
            <person name="Park H."/>
            <person name="Plett J.M."/>
            <person name="Magnuson J."/>
            <person name="Spatafora J.W."/>
            <person name="Nagy L.G."/>
            <person name="Henrissat B."/>
            <person name="Grigoriev I.V."/>
            <person name="Yang Z.L."/>
            <person name="Xu J."/>
            <person name="Martin F.M."/>
        </authorList>
    </citation>
    <scope>NUCLEOTIDE SEQUENCE</scope>
    <source>
        <strain evidence="1">KUC20120723A-06</strain>
    </source>
</reference>
<evidence type="ECO:0000313" key="1">
    <source>
        <dbReference type="EMBL" id="KAH7924907.1"/>
    </source>
</evidence>
<keyword evidence="2" id="KW-1185">Reference proteome</keyword>
<dbReference type="EMBL" id="MU266413">
    <property type="protein sequence ID" value="KAH7924907.1"/>
    <property type="molecule type" value="Genomic_DNA"/>
</dbReference>
<proteinExistence type="predicted"/>
<accession>A0ACB8BGM7</accession>
<organism evidence="1 2">
    <name type="scientific">Leucogyrophana mollusca</name>
    <dbReference type="NCBI Taxonomy" id="85980"/>
    <lineage>
        <taxon>Eukaryota</taxon>
        <taxon>Fungi</taxon>
        <taxon>Dikarya</taxon>
        <taxon>Basidiomycota</taxon>
        <taxon>Agaricomycotina</taxon>
        <taxon>Agaricomycetes</taxon>
        <taxon>Agaricomycetidae</taxon>
        <taxon>Boletales</taxon>
        <taxon>Boletales incertae sedis</taxon>
        <taxon>Leucogyrophana</taxon>
    </lineage>
</organism>
<sequence>MPSSGHDPESSPSWEIQPLLRSHTRYGSTKNSDSEGGVEDVVHGTGEDFDAVPQAKRQLGLASAIFLIFNRVIGTGVFAAPSIILRSSGSVGMTFVMWILGALVAAAGTAVYIEFGTGLPRSGGEKTYLEYLFRKPKFLVTCVYAVYMMGISSMAASGVVFGEYSLHALAIETSPVNVRIMAFMSMTFCLIMHGVFFKWGVRLQNALGIFKLVVLVLISFSGLFCLVGVPGFEIKESYDPPKNFTWDEFWQGTDLSLNAFVTGMYNVIWSYIGYSNANYALSEVRDPVRTIKRAAPIAMLFVACAYLSINIAYFAVISKEDMLGSGTAAASLFFRNLYGPATSRILSVIIALSTLASNLSILFTQGRVIQELGREGVVPFSAFFSSNKPFNAPLPGLLMQWTVSVITVLVAPAGDAYLFIVNMSSYPLTMANTLISSGLLLLYTPAYKSYDWNPPFRAFKPAVVFFLLSNVFLAVVPLIPPQAGSTVYAHLPYWSHVAIAISVGFVGAGYWYVTFRWAPQRHGYKLERETVLQDDGVSRNVFKRVYPSHS</sequence>
<dbReference type="Proteomes" id="UP000790709">
    <property type="component" value="Unassembled WGS sequence"/>
</dbReference>
<evidence type="ECO:0000313" key="2">
    <source>
        <dbReference type="Proteomes" id="UP000790709"/>
    </source>
</evidence>
<comment type="caution">
    <text evidence="1">The sequence shown here is derived from an EMBL/GenBank/DDBJ whole genome shotgun (WGS) entry which is preliminary data.</text>
</comment>
<gene>
    <name evidence="1" type="ORF">BV22DRAFT_1034604</name>
</gene>